<comment type="subcellular location">
    <subcellularLocation>
        <location evidence="1 6">Periplasm</location>
    </subcellularLocation>
</comment>
<dbReference type="Proteomes" id="UP000237025">
    <property type="component" value="Unassembled WGS sequence"/>
</dbReference>
<dbReference type="PRINTS" id="PR00969">
    <property type="entry name" value="CHAPERONPILI"/>
</dbReference>
<dbReference type="InterPro" id="IPR013783">
    <property type="entry name" value="Ig-like_fold"/>
</dbReference>
<feature type="signal peptide" evidence="7">
    <location>
        <begin position="1"/>
        <end position="27"/>
    </location>
</feature>
<comment type="caution">
    <text evidence="10">The sequence shown here is derived from an EMBL/GenBank/DDBJ whole genome shotgun (WGS) entry which is preliminary data.</text>
</comment>
<dbReference type="PANTHER" id="PTHR30251">
    <property type="entry name" value="PILUS ASSEMBLY CHAPERONE"/>
    <property type="match status" value="1"/>
</dbReference>
<dbReference type="Pfam" id="PF02753">
    <property type="entry name" value="PapD_C"/>
    <property type="match status" value="1"/>
</dbReference>
<dbReference type="Gene3D" id="2.60.40.10">
    <property type="entry name" value="Immunoglobulins"/>
    <property type="match status" value="2"/>
</dbReference>
<sequence>MNVLTHRFIRPFALTALMLCFSQHATAGGISLGGTRLIYPAGSSQVSMSVNNSDDDAVFLIQSWVENENGERSSDFAITPPLFVIQPQKENTLRVMYIGQKTLPADRESVYWLNMKAVPSAPDNSKAKNTLQLAVLSRIKLFVRPKNLPMKSVEAPALLRFHRTGPQLTIKNPSPYYVTLVQFTVGGKKLPNTMVPPKDSLTVPVPDNAPGEITFQTVSDFGANSAGQKGIME</sequence>
<gene>
    <name evidence="10" type="ORF">C3712_14075</name>
</gene>
<evidence type="ECO:0000256" key="2">
    <source>
        <dbReference type="ARBA" id="ARBA00007399"/>
    </source>
</evidence>
<dbReference type="SUPFAM" id="SSF49584">
    <property type="entry name" value="Periplasmic chaperone C-domain"/>
    <property type="match status" value="1"/>
</dbReference>
<dbReference type="SUPFAM" id="SSF49354">
    <property type="entry name" value="PapD-like"/>
    <property type="match status" value="1"/>
</dbReference>
<dbReference type="EMBL" id="PQVW01000010">
    <property type="protein sequence ID" value="POZ21958.1"/>
    <property type="molecule type" value="Genomic_DNA"/>
</dbReference>
<comment type="similarity">
    <text evidence="2 6">Belongs to the periplasmic pilus chaperone family.</text>
</comment>
<feature type="domain" description="Pili assembly chaperone N-terminal" evidence="8">
    <location>
        <begin position="29"/>
        <end position="148"/>
    </location>
</feature>
<evidence type="ECO:0000313" key="11">
    <source>
        <dbReference type="Proteomes" id="UP000237025"/>
    </source>
</evidence>
<dbReference type="PANTHER" id="PTHR30251:SF0">
    <property type="entry name" value="FIMBRIAL CHAPERONE PROTEIN ELFD-RELATED"/>
    <property type="match status" value="1"/>
</dbReference>
<protein>
    <submittedName>
        <fullName evidence="10">Fimbrial chaperone protein FimC</fullName>
    </submittedName>
</protein>
<name>A0ABX5A0V8_9ENTR</name>
<dbReference type="InterPro" id="IPR001829">
    <property type="entry name" value="Pili_assmbl_chaperone_bac"/>
</dbReference>
<dbReference type="InterPro" id="IPR016148">
    <property type="entry name" value="Pili_assmbl_chaperone_C"/>
</dbReference>
<keyword evidence="5 6" id="KW-0143">Chaperone</keyword>
<keyword evidence="4" id="KW-0574">Periplasm</keyword>
<dbReference type="InterPro" id="IPR018046">
    <property type="entry name" value="Pili_assmbl_chaperone_CS"/>
</dbReference>
<evidence type="ECO:0000259" key="9">
    <source>
        <dbReference type="Pfam" id="PF02753"/>
    </source>
</evidence>
<evidence type="ECO:0000256" key="7">
    <source>
        <dbReference type="SAM" id="SignalP"/>
    </source>
</evidence>
<evidence type="ECO:0000256" key="5">
    <source>
        <dbReference type="ARBA" id="ARBA00023186"/>
    </source>
</evidence>
<evidence type="ECO:0000256" key="1">
    <source>
        <dbReference type="ARBA" id="ARBA00004418"/>
    </source>
</evidence>
<dbReference type="Pfam" id="PF00345">
    <property type="entry name" value="PapD_N"/>
    <property type="match status" value="1"/>
</dbReference>
<dbReference type="PROSITE" id="PS00635">
    <property type="entry name" value="PILI_CHAPERONE"/>
    <property type="match status" value="1"/>
</dbReference>
<proteinExistence type="inferred from homology"/>
<accession>A0ABX5A0V8</accession>
<evidence type="ECO:0000259" key="8">
    <source>
        <dbReference type="Pfam" id="PF00345"/>
    </source>
</evidence>
<dbReference type="InterPro" id="IPR036316">
    <property type="entry name" value="Pili_assmbl_chap_C_dom_sf"/>
</dbReference>
<dbReference type="InterPro" id="IPR016147">
    <property type="entry name" value="Pili_assmbl_chaperone_N"/>
</dbReference>
<feature type="chain" id="PRO_5045619003" evidence="7">
    <location>
        <begin position="28"/>
        <end position="233"/>
    </location>
</feature>
<dbReference type="InterPro" id="IPR008962">
    <property type="entry name" value="PapD-like_sf"/>
</dbReference>
<feature type="domain" description="Pili assembly chaperone C-terminal" evidence="9">
    <location>
        <begin position="170"/>
        <end position="225"/>
    </location>
</feature>
<organism evidence="10 11">
    <name type="scientific">Lelliottia aquatilis</name>
    <dbReference type="NCBI Taxonomy" id="2080838"/>
    <lineage>
        <taxon>Bacteria</taxon>
        <taxon>Pseudomonadati</taxon>
        <taxon>Pseudomonadota</taxon>
        <taxon>Gammaproteobacteria</taxon>
        <taxon>Enterobacterales</taxon>
        <taxon>Enterobacteriaceae</taxon>
        <taxon>Lelliottia</taxon>
    </lineage>
</organism>
<reference evidence="10 11" key="1">
    <citation type="submission" date="2018-02" db="EMBL/GenBank/DDBJ databases">
        <title>Lelliotia aquatilis sp. nov., isolated from drinking water.</title>
        <authorList>
            <person name="Kaempfer P."/>
            <person name="Glaeser S."/>
            <person name="Exner M."/>
            <person name="Doijad S."/>
            <person name="Chakraborty T."/>
        </authorList>
    </citation>
    <scope>NUCLEOTIDE SEQUENCE [LARGE SCALE GENOMIC DNA]</scope>
    <source>
        <strain evidence="10 11">6331-17</strain>
    </source>
</reference>
<evidence type="ECO:0000313" key="10">
    <source>
        <dbReference type="EMBL" id="POZ21958.1"/>
    </source>
</evidence>
<keyword evidence="11" id="KW-1185">Reference proteome</keyword>
<dbReference type="InterPro" id="IPR050643">
    <property type="entry name" value="Periplasmic_pilus_chap"/>
</dbReference>
<evidence type="ECO:0000256" key="4">
    <source>
        <dbReference type="ARBA" id="ARBA00022764"/>
    </source>
</evidence>
<evidence type="ECO:0000256" key="3">
    <source>
        <dbReference type="ARBA" id="ARBA00022729"/>
    </source>
</evidence>
<keyword evidence="3 7" id="KW-0732">Signal</keyword>
<evidence type="ECO:0000256" key="6">
    <source>
        <dbReference type="RuleBase" id="RU003918"/>
    </source>
</evidence>